<keyword evidence="1" id="KW-0472">Membrane</keyword>
<dbReference type="RefSeq" id="WP_153548231.1">
    <property type="nucleotide sequence ID" value="NZ_WIXK01000005.1"/>
</dbReference>
<gene>
    <name evidence="2" type="ORF">GG681_11940</name>
</gene>
<feature type="transmembrane region" description="Helical" evidence="1">
    <location>
        <begin position="34"/>
        <end position="54"/>
    </location>
</feature>
<keyword evidence="3" id="KW-1185">Reference proteome</keyword>
<proteinExistence type="predicted"/>
<evidence type="ECO:0000313" key="2">
    <source>
        <dbReference type="EMBL" id="MQY43355.1"/>
    </source>
</evidence>
<dbReference type="EMBL" id="WIXK01000005">
    <property type="protein sequence ID" value="MQY43355.1"/>
    <property type="molecule type" value="Genomic_DNA"/>
</dbReference>
<keyword evidence="1" id="KW-1133">Transmembrane helix</keyword>
<accession>A0A844AMD3</accession>
<organism evidence="2 3">
    <name type="scientific">Tritonibacter aquimaris</name>
    <dbReference type="NCBI Taxonomy" id="2663379"/>
    <lineage>
        <taxon>Bacteria</taxon>
        <taxon>Pseudomonadati</taxon>
        <taxon>Pseudomonadota</taxon>
        <taxon>Alphaproteobacteria</taxon>
        <taxon>Rhodobacterales</taxon>
        <taxon>Paracoccaceae</taxon>
        <taxon>Tritonibacter</taxon>
    </lineage>
</organism>
<dbReference type="Proteomes" id="UP000436694">
    <property type="component" value="Unassembled WGS sequence"/>
</dbReference>
<keyword evidence="1" id="KW-0812">Transmembrane</keyword>
<name>A0A844AMD3_9RHOB</name>
<sequence length="61" mass="6396">MTRLALILHLLIGTTLSGVGVLVALVIGQVTVSAIVIAAALGFVLAVPVSWQVAKRLYELR</sequence>
<evidence type="ECO:0000313" key="3">
    <source>
        <dbReference type="Proteomes" id="UP000436694"/>
    </source>
</evidence>
<reference evidence="2 3" key="1">
    <citation type="submission" date="2019-10" db="EMBL/GenBank/DDBJ databases">
        <title>Epibacterium sp. nov., isolated from seawater.</title>
        <authorList>
            <person name="Zhang X."/>
            <person name="Li N."/>
        </authorList>
    </citation>
    <scope>NUCLEOTIDE SEQUENCE [LARGE SCALE GENOMIC DNA]</scope>
    <source>
        <strain evidence="2 3">SM1969</strain>
    </source>
</reference>
<evidence type="ECO:0000256" key="1">
    <source>
        <dbReference type="SAM" id="Phobius"/>
    </source>
</evidence>
<comment type="caution">
    <text evidence="2">The sequence shown here is derived from an EMBL/GenBank/DDBJ whole genome shotgun (WGS) entry which is preliminary data.</text>
</comment>
<dbReference type="AlphaFoldDB" id="A0A844AMD3"/>
<protein>
    <submittedName>
        <fullName evidence="2">CTP synthetase</fullName>
    </submittedName>
</protein>